<name>A0A2P2CHD4_9ZZZZ</name>
<organism evidence="3">
    <name type="scientific">metagenome</name>
    <dbReference type="NCBI Taxonomy" id="256318"/>
    <lineage>
        <taxon>unclassified sequences</taxon>
        <taxon>metagenomes</taxon>
    </lineage>
</organism>
<evidence type="ECO:0000256" key="2">
    <source>
        <dbReference type="SAM" id="Phobius"/>
    </source>
</evidence>
<protein>
    <submittedName>
        <fullName evidence="3">Uncharacterized protein</fullName>
    </submittedName>
</protein>
<dbReference type="EMBL" id="CZKB01000017">
    <property type="protein sequence ID" value="CUR61435.1"/>
    <property type="molecule type" value="Genomic_DNA"/>
</dbReference>
<keyword evidence="2" id="KW-0472">Membrane</keyword>
<evidence type="ECO:0000256" key="1">
    <source>
        <dbReference type="SAM" id="MobiDB-lite"/>
    </source>
</evidence>
<feature type="region of interest" description="Disordered" evidence="1">
    <location>
        <begin position="1"/>
        <end position="65"/>
    </location>
</feature>
<gene>
    <name evidence="3" type="ORF">NOCA1240538</name>
</gene>
<reference evidence="3" key="1">
    <citation type="submission" date="2015-08" db="EMBL/GenBank/DDBJ databases">
        <authorList>
            <person name="Babu N.S."/>
            <person name="Beckwith C.J."/>
            <person name="Beseler K.G."/>
            <person name="Brison A."/>
            <person name="Carone J.V."/>
            <person name="Caskin T.P."/>
            <person name="Diamond M."/>
            <person name="Durham M.E."/>
            <person name="Foxe J.M."/>
            <person name="Go M."/>
            <person name="Henderson B.A."/>
            <person name="Jones I.B."/>
            <person name="McGettigan J.A."/>
            <person name="Micheletti S.J."/>
            <person name="Nasrallah M.E."/>
            <person name="Ortiz D."/>
            <person name="Piller C.R."/>
            <person name="Privatt S.R."/>
            <person name="Schneider S.L."/>
            <person name="Sharp S."/>
            <person name="Smith T.C."/>
            <person name="Stanton J.D."/>
            <person name="Ullery H.E."/>
            <person name="Wilson R.J."/>
            <person name="Serrano M.G."/>
            <person name="Buck G."/>
            <person name="Lee V."/>
            <person name="Wang Y."/>
            <person name="Carvalho R."/>
            <person name="Voegtly L."/>
            <person name="Shi R."/>
            <person name="Duckworth R."/>
            <person name="Johnson A."/>
            <person name="Loviza R."/>
            <person name="Walstead R."/>
            <person name="Shah Z."/>
            <person name="Kiflezghi M."/>
            <person name="Wade K."/>
            <person name="Ball S.L."/>
            <person name="Bradley K.W."/>
            <person name="Asai D.J."/>
            <person name="Bowman C.A."/>
            <person name="Russell D.A."/>
            <person name="Pope W.H."/>
            <person name="Jacobs-Sera D."/>
            <person name="Hendrix R.W."/>
            <person name="Hatfull G.F."/>
        </authorList>
    </citation>
    <scope>NUCLEOTIDE SEQUENCE</scope>
</reference>
<feature type="transmembrane region" description="Helical" evidence="2">
    <location>
        <begin position="70"/>
        <end position="89"/>
    </location>
</feature>
<keyword evidence="2" id="KW-1133">Transmembrane helix</keyword>
<sequence length="95" mass="9394">MLPTTATASPEPSQEPSEEVTHQPSAQPDDTEVLGVEASQPPVPPGQVPTVVDAGLSAGSGAGASPAQQWGVVLAAVGLVMLAAAGGVLTRSRRT</sequence>
<feature type="compositionally biased region" description="Low complexity" evidence="1">
    <location>
        <begin position="48"/>
        <end position="65"/>
    </location>
</feature>
<proteinExistence type="predicted"/>
<evidence type="ECO:0000313" key="3">
    <source>
        <dbReference type="EMBL" id="CUR61435.1"/>
    </source>
</evidence>
<dbReference type="AlphaFoldDB" id="A0A2P2CHD4"/>
<accession>A0A2P2CHD4</accession>
<keyword evidence="2" id="KW-0812">Transmembrane</keyword>